<gene>
    <name evidence="1" type="ORF">QLH32_05165</name>
</gene>
<organism evidence="1 2">
    <name type="scientific">Acinetobacter corruptisaponis</name>
    <dbReference type="NCBI Taxonomy" id="3045147"/>
    <lineage>
        <taxon>Bacteria</taxon>
        <taxon>Pseudomonadati</taxon>
        <taxon>Pseudomonadota</taxon>
        <taxon>Gammaproteobacteria</taxon>
        <taxon>Moraxellales</taxon>
        <taxon>Moraxellaceae</taxon>
        <taxon>Acinetobacter</taxon>
    </lineage>
</organism>
<dbReference type="EMBL" id="CP125669">
    <property type="protein sequence ID" value="WHP06863.1"/>
    <property type="molecule type" value="Genomic_DNA"/>
</dbReference>
<dbReference type="RefSeq" id="WP_283268487.1">
    <property type="nucleotide sequence ID" value="NZ_CP125669.1"/>
</dbReference>
<proteinExistence type="predicted"/>
<reference evidence="1 2" key="1">
    <citation type="submission" date="2023-05" db="EMBL/GenBank/DDBJ databases">
        <title>The complete genome of Acinetobacter sp. nov KCTC 92772.</title>
        <authorList>
            <person name="Zhou G."/>
        </authorList>
    </citation>
    <scope>NUCLEOTIDE SEQUENCE [LARGE SCALE GENOMIC DNA]</scope>
    <source>
        <strain evidence="1 2">KCTC 92772</strain>
    </source>
</reference>
<protein>
    <submittedName>
        <fullName evidence="1">Uncharacterized protein</fullName>
    </submittedName>
</protein>
<sequence>MNAINFIKQHGIDKAREVVATYHKIPNYTFKEKTERGYSSCKSVDLSDLKRLVESVDFINKFGGIGLAKAYDKEMGSHGFDPFFEKSIADYESIYCVADMGDDTHIENHVSPLCKVGVK</sequence>
<keyword evidence="2" id="KW-1185">Reference proteome</keyword>
<evidence type="ECO:0000313" key="1">
    <source>
        <dbReference type="EMBL" id="WHP06863.1"/>
    </source>
</evidence>
<name>A0ABY8S819_9GAMM</name>
<evidence type="ECO:0000313" key="2">
    <source>
        <dbReference type="Proteomes" id="UP001229836"/>
    </source>
</evidence>
<accession>A0ABY8S819</accession>
<dbReference type="Proteomes" id="UP001229836">
    <property type="component" value="Chromosome"/>
</dbReference>